<feature type="compositionally biased region" description="Basic residues" evidence="1">
    <location>
        <begin position="148"/>
        <end position="159"/>
    </location>
</feature>
<evidence type="ECO:0000313" key="2">
    <source>
        <dbReference type="EMBL" id="KAK4496590.1"/>
    </source>
</evidence>
<sequence>MSSSATSPPTTVPDLKEAAMKADGRSRAGSQSTSGDYAPSIFSEAESSTTANTSPSQHSAEDDDFVEIDKETFEANTDSDLEEISKETFEANVGGGSPDKVKNGGLKVIYGSTLGGKDPLHAMVQATGYEPRWWIEERQRQRTDRIDKKRKRARTPTKRSRKVYKPEYFDKLPYSPQDYFTSGLDIECEPETSQQFWAKVSDAFLLNSRYETVHERREGFEHDYFESAPGTPSPSRFNDELSVVA</sequence>
<feature type="region of interest" description="Disordered" evidence="1">
    <location>
        <begin position="140"/>
        <end position="159"/>
    </location>
</feature>
<proteinExistence type="predicted"/>
<feature type="region of interest" description="Disordered" evidence="1">
    <location>
        <begin position="224"/>
        <end position="245"/>
    </location>
</feature>
<feature type="compositionally biased region" description="Basic and acidic residues" evidence="1">
    <location>
        <begin position="14"/>
        <end position="26"/>
    </location>
</feature>
<dbReference type="Proteomes" id="UP001305779">
    <property type="component" value="Unassembled WGS sequence"/>
</dbReference>
<feature type="compositionally biased region" description="Low complexity" evidence="1">
    <location>
        <begin position="1"/>
        <end position="13"/>
    </location>
</feature>
<accession>A0ABR0E5E3</accession>
<evidence type="ECO:0000313" key="3">
    <source>
        <dbReference type="Proteomes" id="UP001305779"/>
    </source>
</evidence>
<evidence type="ECO:0000256" key="1">
    <source>
        <dbReference type="SAM" id="MobiDB-lite"/>
    </source>
</evidence>
<gene>
    <name evidence="2" type="ORF">PRZ48_012570</name>
</gene>
<protein>
    <submittedName>
        <fullName evidence="2">Uncharacterized protein</fullName>
    </submittedName>
</protein>
<feature type="compositionally biased region" description="Low complexity" evidence="1">
    <location>
        <begin position="43"/>
        <end position="56"/>
    </location>
</feature>
<dbReference type="EMBL" id="JAXOVC010000010">
    <property type="protein sequence ID" value="KAK4496590.1"/>
    <property type="molecule type" value="Genomic_DNA"/>
</dbReference>
<feature type="region of interest" description="Disordered" evidence="1">
    <location>
        <begin position="1"/>
        <end position="82"/>
    </location>
</feature>
<organism evidence="2 3">
    <name type="scientific">Zasmidium cellare</name>
    <name type="common">Wine cellar mold</name>
    <name type="synonym">Racodium cellare</name>
    <dbReference type="NCBI Taxonomy" id="395010"/>
    <lineage>
        <taxon>Eukaryota</taxon>
        <taxon>Fungi</taxon>
        <taxon>Dikarya</taxon>
        <taxon>Ascomycota</taxon>
        <taxon>Pezizomycotina</taxon>
        <taxon>Dothideomycetes</taxon>
        <taxon>Dothideomycetidae</taxon>
        <taxon>Mycosphaerellales</taxon>
        <taxon>Mycosphaerellaceae</taxon>
        <taxon>Zasmidium</taxon>
    </lineage>
</organism>
<keyword evidence="3" id="KW-1185">Reference proteome</keyword>
<reference evidence="2 3" key="1">
    <citation type="journal article" date="2023" name="G3 (Bethesda)">
        <title>A chromosome-level genome assembly of Zasmidium syzygii isolated from banana leaves.</title>
        <authorList>
            <person name="van Westerhoven A.C."/>
            <person name="Mehrabi R."/>
            <person name="Talebi R."/>
            <person name="Steentjes M.B.F."/>
            <person name="Corcolon B."/>
            <person name="Chong P.A."/>
            <person name="Kema G.H.J."/>
            <person name="Seidl M.F."/>
        </authorList>
    </citation>
    <scope>NUCLEOTIDE SEQUENCE [LARGE SCALE GENOMIC DNA]</scope>
    <source>
        <strain evidence="2 3">P124</strain>
    </source>
</reference>
<comment type="caution">
    <text evidence="2">The sequence shown here is derived from an EMBL/GenBank/DDBJ whole genome shotgun (WGS) entry which is preliminary data.</text>
</comment>
<name>A0ABR0E5E3_ZASCE</name>